<dbReference type="GO" id="GO:0006298">
    <property type="term" value="P:mismatch repair"/>
    <property type="evidence" value="ECO:0007669"/>
    <property type="project" value="TreeGrafter"/>
</dbReference>
<dbReference type="Proteomes" id="UP000002565">
    <property type="component" value="Chromosome 1"/>
</dbReference>
<dbReference type="GO" id="GO:0051539">
    <property type="term" value="F:4 iron, 4 sulfur cluster binding"/>
    <property type="evidence" value="ECO:0007669"/>
    <property type="project" value="UniProtKB-UniRule"/>
</dbReference>
<dbReference type="GO" id="GO:0000701">
    <property type="term" value="F:purine-specific mismatch base pair DNA N-glycosylase activity"/>
    <property type="evidence" value="ECO:0007669"/>
    <property type="project" value="UniProtKB-EC"/>
</dbReference>
<evidence type="ECO:0000256" key="13">
    <source>
        <dbReference type="ARBA" id="ARBA00023295"/>
    </source>
</evidence>
<keyword evidence="10 14" id="KW-0408">Iron</keyword>
<dbReference type="GO" id="GO:0034039">
    <property type="term" value="F:8-oxo-7,8-dihydroguanine DNA N-glycosylase activity"/>
    <property type="evidence" value="ECO:0007669"/>
    <property type="project" value="TreeGrafter"/>
</dbReference>
<dbReference type="PROSITE" id="PS00764">
    <property type="entry name" value="ENDONUCLEASE_III_1"/>
    <property type="match status" value="1"/>
</dbReference>
<dbReference type="PANTHER" id="PTHR42944:SF1">
    <property type="entry name" value="ADENINE DNA GLYCOSYLASE"/>
    <property type="match status" value="1"/>
</dbReference>
<evidence type="ECO:0000256" key="4">
    <source>
        <dbReference type="ARBA" id="ARBA00012045"/>
    </source>
</evidence>
<protein>
    <recommendedName>
        <fullName evidence="5 14">Adenine DNA glycosylase</fullName>
        <ecNumber evidence="4 14">3.2.2.31</ecNumber>
    </recommendedName>
</protein>
<dbReference type="GO" id="GO:0046872">
    <property type="term" value="F:metal ion binding"/>
    <property type="evidence" value="ECO:0007669"/>
    <property type="project" value="UniProtKB-UniRule"/>
</dbReference>
<dbReference type="InterPro" id="IPR004035">
    <property type="entry name" value="Endouclease-III_FeS-bd_BS"/>
</dbReference>
<gene>
    <name evidence="16" type="ordered locus">BAbS19_I04820</name>
</gene>
<dbReference type="HOGENOM" id="CLU_012862_0_2_5"/>
<evidence type="ECO:0000256" key="10">
    <source>
        <dbReference type="ARBA" id="ARBA00023004"/>
    </source>
</evidence>
<dbReference type="InterPro" id="IPR011257">
    <property type="entry name" value="DNA_glycosylase"/>
</dbReference>
<dbReference type="InterPro" id="IPR003651">
    <property type="entry name" value="Endonuclease3_FeS-loop_motif"/>
</dbReference>
<dbReference type="SMART" id="SM00478">
    <property type="entry name" value="ENDO3c"/>
    <property type="match status" value="1"/>
</dbReference>
<evidence type="ECO:0000256" key="2">
    <source>
        <dbReference type="ARBA" id="ARBA00002933"/>
    </source>
</evidence>
<dbReference type="InterPro" id="IPR044298">
    <property type="entry name" value="MIG/MutY"/>
</dbReference>
<comment type="function">
    <text evidence="2">Adenine glycosylase active on G-A mispairs. MutY also corrects error-prone DNA synthesis past GO lesions which are due to the oxidatively damaged form of guanine: 7,8-dihydro-8-oxoguanine (8-oxo-dGTP).</text>
</comment>
<dbReference type="EMBL" id="CP000887">
    <property type="protein sequence ID" value="ACD72017.1"/>
    <property type="molecule type" value="Genomic_DNA"/>
</dbReference>
<keyword evidence="13 14" id="KW-0326">Glycosidase</keyword>
<dbReference type="InterPro" id="IPR015797">
    <property type="entry name" value="NUDIX_hydrolase-like_dom_sf"/>
</dbReference>
<dbReference type="KEGG" id="bmc:BAbS19_I04820"/>
<dbReference type="PANTHER" id="PTHR42944">
    <property type="entry name" value="ADENINE DNA GLYCOSYLASE"/>
    <property type="match status" value="1"/>
</dbReference>
<keyword evidence="6" id="KW-0004">4Fe-4S</keyword>
<dbReference type="GO" id="GO:0032357">
    <property type="term" value="F:oxidized purine DNA binding"/>
    <property type="evidence" value="ECO:0007669"/>
    <property type="project" value="TreeGrafter"/>
</dbReference>
<dbReference type="AlphaFoldDB" id="A0A0F6APK0"/>
<comment type="cofactor">
    <cofactor evidence="14">
        <name>[4Fe-4S] cluster</name>
        <dbReference type="ChEBI" id="CHEBI:49883"/>
    </cofactor>
    <text evidence="14">Binds 1 [4Fe-4S] cluster.</text>
</comment>
<dbReference type="SMART" id="SM00525">
    <property type="entry name" value="FES"/>
    <property type="match status" value="1"/>
</dbReference>
<dbReference type="SUPFAM" id="SSF55811">
    <property type="entry name" value="Nudix"/>
    <property type="match status" value="1"/>
</dbReference>
<evidence type="ECO:0000256" key="8">
    <source>
        <dbReference type="ARBA" id="ARBA00022763"/>
    </source>
</evidence>
<evidence type="ECO:0000256" key="5">
    <source>
        <dbReference type="ARBA" id="ARBA00022023"/>
    </source>
</evidence>
<evidence type="ECO:0000256" key="7">
    <source>
        <dbReference type="ARBA" id="ARBA00022723"/>
    </source>
</evidence>
<proteinExistence type="inferred from homology"/>
<dbReference type="Pfam" id="PF00730">
    <property type="entry name" value="HhH-GPD"/>
    <property type="match status" value="1"/>
</dbReference>
<dbReference type="Pfam" id="PF14815">
    <property type="entry name" value="NUDIX_4"/>
    <property type="match status" value="1"/>
</dbReference>
<keyword evidence="9" id="KW-0378">Hydrolase</keyword>
<dbReference type="InterPro" id="IPR023170">
    <property type="entry name" value="HhH_base_excis_C"/>
</dbReference>
<comment type="similarity">
    <text evidence="3 14">Belongs to the Nth/MutY family.</text>
</comment>
<evidence type="ECO:0000256" key="12">
    <source>
        <dbReference type="ARBA" id="ARBA00023204"/>
    </source>
</evidence>
<keyword evidence="11" id="KW-0411">Iron-sulfur</keyword>
<dbReference type="GO" id="GO:0035485">
    <property type="term" value="F:adenine/guanine mispair binding"/>
    <property type="evidence" value="ECO:0007669"/>
    <property type="project" value="TreeGrafter"/>
</dbReference>
<dbReference type="InterPro" id="IPR029119">
    <property type="entry name" value="MutY_C"/>
</dbReference>
<sequence>MKAILLTNPHGYASSRPMDPTTFLLRWYDRHHRVLPWRVTPVDAAKGDVADPYRVWLSEIMLQQTTVEAVKSYFLRFIERWPTVRAMAKASEDDILRAWAGLGYYSRARNLKKCADIVVAEHGGEFPKSAAGLKELPGIGDYTSAAIAAIAFGEQVAVVDGNVERVISRLYAIDTPLPVAKAQIRALMGQMTPPDRPSDFAQAMMDLGATICTPRRPACALCPLNKGCIALCERDPEDFPVKAPKAEKPVRTGAAFIAIAGDGSVYLRKRKGEGLLAGMTEVPGSGWTARIDGDATVNAAPFSAAWTPSGTITHVFTHFELRLSVYRASNVRKQAANEGWWSTPEELCGEALPTVMKKAIAAAIPDAFKRGRKSR</sequence>
<evidence type="ECO:0000256" key="6">
    <source>
        <dbReference type="ARBA" id="ARBA00022485"/>
    </source>
</evidence>
<evidence type="ECO:0000313" key="16">
    <source>
        <dbReference type="EMBL" id="ACD72017.1"/>
    </source>
</evidence>
<dbReference type="CDD" id="cd00056">
    <property type="entry name" value="ENDO3c"/>
    <property type="match status" value="1"/>
</dbReference>
<keyword evidence="8 14" id="KW-0227">DNA damage</keyword>
<dbReference type="Gene3D" id="3.90.79.10">
    <property type="entry name" value="Nucleoside Triphosphate Pyrophosphohydrolase"/>
    <property type="match status" value="1"/>
</dbReference>
<keyword evidence="7" id="KW-0479">Metal-binding</keyword>
<evidence type="ECO:0000256" key="1">
    <source>
        <dbReference type="ARBA" id="ARBA00000843"/>
    </source>
</evidence>
<comment type="catalytic activity">
    <reaction evidence="1 14">
        <text>Hydrolyzes free adenine bases from 7,8-dihydro-8-oxoguanine:adenine mismatched double-stranded DNA, leaving an apurinic site.</text>
        <dbReference type="EC" id="3.2.2.31"/>
    </reaction>
</comment>
<evidence type="ECO:0000256" key="14">
    <source>
        <dbReference type="RuleBase" id="RU365096"/>
    </source>
</evidence>
<reference evidence="16 17" key="1">
    <citation type="journal article" date="2008" name="PLoS ONE">
        <title>Genome sequence of Brucella abortus vaccine strain S19 compared to virulent strains yields candidate virulence genes.</title>
        <authorList>
            <person name="Crasta O.R."/>
            <person name="Folkerts O."/>
            <person name="Fei Z."/>
            <person name="Mane S.P."/>
            <person name="Evans C."/>
            <person name="Martino-Catt S."/>
            <person name="Bricker B."/>
            <person name="Yu G."/>
            <person name="Du L."/>
            <person name="Sobral B.W."/>
        </authorList>
    </citation>
    <scope>NUCLEOTIDE SEQUENCE [LARGE SCALE GENOMIC DNA]</scope>
    <source>
        <strain evidence="16 17">S19</strain>
    </source>
</reference>
<dbReference type="Gene3D" id="1.10.1670.10">
    <property type="entry name" value="Helix-hairpin-Helix base-excision DNA repair enzymes (C-terminal)"/>
    <property type="match status" value="1"/>
</dbReference>
<organism evidence="16 17">
    <name type="scientific">Brucella abortus (strain S19)</name>
    <dbReference type="NCBI Taxonomy" id="430066"/>
    <lineage>
        <taxon>Bacteria</taxon>
        <taxon>Pseudomonadati</taxon>
        <taxon>Pseudomonadota</taxon>
        <taxon>Alphaproteobacteria</taxon>
        <taxon>Hyphomicrobiales</taxon>
        <taxon>Brucellaceae</taxon>
        <taxon>Brucella/Ochrobactrum group</taxon>
        <taxon>Brucella</taxon>
    </lineage>
</organism>
<evidence type="ECO:0000259" key="15">
    <source>
        <dbReference type="SMART" id="SM00478"/>
    </source>
</evidence>
<dbReference type="CDD" id="cd03431">
    <property type="entry name" value="NUDIX_DNA_Glycosylase_C-MutY"/>
    <property type="match status" value="1"/>
</dbReference>
<accession>A0A0F6APK0</accession>
<feature type="domain" description="HhH-GPD" evidence="15">
    <location>
        <begin position="61"/>
        <end position="210"/>
    </location>
</feature>
<dbReference type="Gene3D" id="1.10.340.30">
    <property type="entry name" value="Hypothetical protein, domain 2"/>
    <property type="match status" value="1"/>
</dbReference>
<name>A0A0F6APK0_BRUA1</name>
<dbReference type="InterPro" id="IPR003265">
    <property type="entry name" value="HhH-GPD_domain"/>
</dbReference>
<dbReference type="SUPFAM" id="SSF48150">
    <property type="entry name" value="DNA-glycosylase"/>
    <property type="match status" value="1"/>
</dbReference>
<evidence type="ECO:0000313" key="17">
    <source>
        <dbReference type="Proteomes" id="UP000002565"/>
    </source>
</evidence>
<dbReference type="NCBIfam" id="TIGR01084">
    <property type="entry name" value="mutY"/>
    <property type="match status" value="1"/>
</dbReference>
<evidence type="ECO:0000256" key="3">
    <source>
        <dbReference type="ARBA" id="ARBA00008343"/>
    </source>
</evidence>
<evidence type="ECO:0000256" key="11">
    <source>
        <dbReference type="ARBA" id="ARBA00023014"/>
    </source>
</evidence>
<dbReference type="GO" id="GO:0006284">
    <property type="term" value="P:base-excision repair"/>
    <property type="evidence" value="ECO:0007669"/>
    <property type="project" value="UniProtKB-UniRule"/>
</dbReference>
<evidence type="ECO:0000256" key="9">
    <source>
        <dbReference type="ARBA" id="ARBA00022801"/>
    </source>
</evidence>
<dbReference type="EC" id="3.2.2.31" evidence="4 14"/>
<dbReference type="InterPro" id="IPR005760">
    <property type="entry name" value="A/G_AdeGlyc_MutY"/>
</dbReference>
<keyword evidence="12" id="KW-0234">DNA repair</keyword>
<dbReference type="FunFam" id="1.10.340.30:FF:000002">
    <property type="entry name" value="Adenine DNA glycosylase"/>
    <property type="match status" value="1"/>
</dbReference>